<sequence>MRSKELSVELTDRIVSWHRSGERYQNMSAALIVPKNTVASMILKWKKFGTTNTLPRDGRPAKLSNRGRSALIRDVTKNLMVTLPELQR</sequence>
<dbReference type="AlphaFoldDB" id="A0AAZ3NWB9"/>
<name>A0AAZ3NWB9_ONCTS</name>
<evidence type="ECO:0000259" key="1">
    <source>
        <dbReference type="Pfam" id="PF25787"/>
    </source>
</evidence>
<dbReference type="SUPFAM" id="SSF46689">
    <property type="entry name" value="Homeodomain-like"/>
    <property type="match status" value="1"/>
</dbReference>
<protein>
    <recommendedName>
        <fullName evidence="1">Sleeping Beauty transposase HTH domain-containing protein</fullName>
    </recommendedName>
</protein>
<dbReference type="InterPro" id="IPR009057">
    <property type="entry name" value="Homeodomain-like_sf"/>
</dbReference>
<dbReference type="Ensembl" id="ENSOTST00005169010.1">
    <property type="protein sequence ID" value="ENSOTSP00005107939.1"/>
    <property type="gene ID" value="ENSOTSG00005062732.1"/>
</dbReference>
<keyword evidence="3" id="KW-1185">Reference proteome</keyword>
<reference evidence="2" key="3">
    <citation type="submission" date="2025-09" db="UniProtKB">
        <authorList>
            <consortium name="Ensembl"/>
        </authorList>
    </citation>
    <scope>IDENTIFICATION</scope>
</reference>
<evidence type="ECO:0000313" key="2">
    <source>
        <dbReference type="Ensembl" id="ENSOTSP00005107939.1"/>
    </source>
</evidence>
<feature type="domain" description="Sleeping Beauty transposase HTH" evidence="1">
    <location>
        <begin position="1"/>
        <end position="51"/>
    </location>
</feature>
<dbReference type="InterPro" id="IPR036388">
    <property type="entry name" value="WH-like_DNA-bd_sf"/>
</dbReference>
<dbReference type="GeneTree" id="ENSGT01150000288283"/>
<reference evidence="2" key="2">
    <citation type="submission" date="2025-08" db="UniProtKB">
        <authorList>
            <consortium name="Ensembl"/>
        </authorList>
    </citation>
    <scope>IDENTIFICATION</scope>
</reference>
<dbReference type="InterPro" id="IPR057667">
    <property type="entry name" value="HTH_SB"/>
</dbReference>
<accession>A0AAZ3NWB9</accession>
<evidence type="ECO:0000313" key="3">
    <source>
        <dbReference type="Proteomes" id="UP000694402"/>
    </source>
</evidence>
<reference evidence="3" key="1">
    <citation type="journal article" date="2018" name="PLoS ONE">
        <title>Chinook salmon (Oncorhynchus tshawytscha) genome and transcriptome.</title>
        <authorList>
            <person name="Christensen K.A."/>
            <person name="Leong J.S."/>
            <person name="Sakhrani D."/>
            <person name="Biagi C.A."/>
            <person name="Minkley D.R."/>
            <person name="Withler R.E."/>
            <person name="Rondeau E.B."/>
            <person name="Koop B.F."/>
            <person name="Devlin R.H."/>
        </authorList>
    </citation>
    <scope>NUCLEOTIDE SEQUENCE [LARGE SCALE GENOMIC DNA]</scope>
</reference>
<dbReference type="Pfam" id="PF25787">
    <property type="entry name" value="HTH_SB"/>
    <property type="match status" value="1"/>
</dbReference>
<dbReference type="Gene3D" id="1.10.10.10">
    <property type="entry name" value="Winged helix-like DNA-binding domain superfamily/Winged helix DNA-binding domain"/>
    <property type="match status" value="1"/>
</dbReference>
<dbReference type="Proteomes" id="UP000694402">
    <property type="component" value="Unassembled WGS sequence"/>
</dbReference>
<proteinExistence type="predicted"/>
<organism evidence="2 3">
    <name type="scientific">Oncorhynchus tshawytscha</name>
    <name type="common">Chinook salmon</name>
    <name type="synonym">Salmo tshawytscha</name>
    <dbReference type="NCBI Taxonomy" id="74940"/>
    <lineage>
        <taxon>Eukaryota</taxon>
        <taxon>Metazoa</taxon>
        <taxon>Chordata</taxon>
        <taxon>Craniata</taxon>
        <taxon>Vertebrata</taxon>
        <taxon>Euteleostomi</taxon>
        <taxon>Actinopterygii</taxon>
        <taxon>Neopterygii</taxon>
        <taxon>Teleostei</taxon>
        <taxon>Protacanthopterygii</taxon>
        <taxon>Salmoniformes</taxon>
        <taxon>Salmonidae</taxon>
        <taxon>Salmoninae</taxon>
        <taxon>Oncorhynchus</taxon>
    </lineage>
</organism>